<accession>A0ABV8U1U4</accession>
<dbReference type="InterPro" id="IPR003658">
    <property type="entry name" value="Anti-sigma_ant"/>
</dbReference>
<proteinExistence type="inferred from homology"/>
<dbReference type="CDD" id="cd07043">
    <property type="entry name" value="STAS_anti-anti-sigma_factors"/>
    <property type="match status" value="1"/>
</dbReference>
<dbReference type="PANTHER" id="PTHR33495:SF2">
    <property type="entry name" value="ANTI-SIGMA FACTOR ANTAGONIST TM_1081-RELATED"/>
    <property type="match status" value="1"/>
</dbReference>
<evidence type="ECO:0000313" key="5">
    <source>
        <dbReference type="Proteomes" id="UP001595823"/>
    </source>
</evidence>
<dbReference type="SUPFAM" id="SSF52091">
    <property type="entry name" value="SpoIIaa-like"/>
    <property type="match status" value="1"/>
</dbReference>
<reference evidence="5" key="1">
    <citation type="journal article" date="2019" name="Int. J. Syst. Evol. Microbiol.">
        <title>The Global Catalogue of Microorganisms (GCM) 10K type strain sequencing project: providing services to taxonomists for standard genome sequencing and annotation.</title>
        <authorList>
            <consortium name="The Broad Institute Genomics Platform"/>
            <consortium name="The Broad Institute Genome Sequencing Center for Infectious Disease"/>
            <person name="Wu L."/>
            <person name="Ma J."/>
        </authorList>
    </citation>
    <scope>NUCLEOTIDE SEQUENCE [LARGE SCALE GENOMIC DNA]</scope>
    <source>
        <strain evidence="5">IBRC-M 10908</strain>
    </source>
</reference>
<dbReference type="Proteomes" id="UP001595823">
    <property type="component" value="Unassembled WGS sequence"/>
</dbReference>
<name>A0ABV8U1U4_9ACTN</name>
<evidence type="ECO:0000256" key="2">
    <source>
        <dbReference type="RuleBase" id="RU003749"/>
    </source>
</evidence>
<feature type="domain" description="STAS" evidence="3">
    <location>
        <begin position="19"/>
        <end position="108"/>
    </location>
</feature>
<dbReference type="NCBIfam" id="TIGR00377">
    <property type="entry name" value="ant_ant_sig"/>
    <property type="match status" value="1"/>
</dbReference>
<evidence type="ECO:0000256" key="1">
    <source>
        <dbReference type="ARBA" id="ARBA00009013"/>
    </source>
</evidence>
<evidence type="ECO:0000259" key="3">
    <source>
        <dbReference type="PROSITE" id="PS50801"/>
    </source>
</evidence>
<dbReference type="Gene3D" id="3.30.750.24">
    <property type="entry name" value="STAS domain"/>
    <property type="match status" value="1"/>
</dbReference>
<dbReference type="PANTHER" id="PTHR33495">
    <property type="entry name" value="ANTI-SIGMA FACTOR ANTAGONIST TM_1081-RELATED-RELATED"/>
    <property type="match status" value="1"/>
</dbReference>
<dbReference type="InterPro" id="IPR002645">
    <property type="entry name" value="STAS_dom"/>
</dbReference>
<comment type="similarity">
    <text evidence="1 2">Belongs to the anti-sigma-factor antagonist family.</text>
</comment>
<keyword evidence="5" id="KW-1185">Reference proteome</keyword>
<dbReference type="PROSITE" id="PS50801">
    <property type="entry name" value="STAS"/>
    <property type="match status" value="1"/>
</dbReference>
<dbReference type="InterPro" id="IPR036513">
    <property type="entry name" value="STAS_dom_sf"/>
</dbReference>
<protein>
    <recommendedName>
        <fullName evidence="2">Anti-sigma factor antagonist</fullName>
    </recommendedName>
</protein>
<evidence type="ECO:0000313" key="4">
    <source>
        <dbReference type="EMBL" id="MFC4337080.1"/>
    </source>
</evidence>
<organism evidence="4 5">
    <name type="scientific">Salininema proteolyticum</name>
    <dbReference type="NCBI Taxonomy" id="1607685"/>
    <lineage>
        <taxon>Bacteria</taxon>
        <taxon>Bacillati</taxon>
        <taxon>Actinomycetota</taxon>
        <taxon>Actinomycetes</taxon>
        <taxon>Glycomycetales</taxon>
        <taxon>Glycomycetaceae</taxon>
        <taxon>Salininema</taxon>
    </lineage>
</organism>
<dbReference type="Pfam" id="PF01740">
    <property type="entry name" value="STAS"/>
    <property type="match status" value="1"/>
</dbReference>
<sequence>MDAQRLDAKTVVRDEAETVVAVSGELDLQTKDILKDEVETALSGGTHRLVLDLEGVTFCDSTGLGTLVVLNRTATKARAVMILTGVGDFLRRLLNVTGTSDHFIIRNK</sequence>
<dbReference type="EMBL" id="JBHSDK010000028">
    <property type="protein sequence ID" value="MFC4337080.1"/>
    <property type="molecule type" value="Genomic_DNA"/>
</dbReference>
<comment type="caution">
    <text evidence="4">The sequence shown here is derived from an EMBL/GenBank/DDBJ whole genome shotgun (WGS) entry which is preliminary data.</text>
</comment>
<gene>
    <name evidence="4" type="ORF">ACFPET_17905</name>
</gene>
<dbReference type="RefSeq" id="WP_380623667.1">
    <property type="nucleotide sequence ID" value="NZ_JBHSDK010000028.1"/>
</dbReference>